<name>A0ABN7UBT6_GIGMA</name>
<comment type="caution">
    <text evidence="1">The sequence shown here is derived from an EMBL/GenBank/DDBJ whole genome shotgun (WGS) entry which is preliminary data.</text>
</comment>
<dbReference type="EMBL" id="CAJVQB010001851">
    <property type="protein sequence ID" value="CAG8553131.1"/>
    <property type="molecule type" value="Genomic_DNA"/>
</dbReference>
<dbReference type="PANTHER" id="PTHR15615:SF36">
    <property type="entry name" value="PHO85 CYCLIN-5"/>
    <property type="match status" value="1"/>
</dbReference>
<evidence type="ECO:0000313" key="2">
    <source>
        <dbReference type="Proteomes" id="UP000789901"/>
    </source>
</evidence>
<dbReference type="InterPro" id="IPR036915">
    <property type="entry name" value="Cyclin-like_sf"/>
</dbReference>
<sequence>MSSYVFNNDQLRDVINFSVSNTCNIQDDILRMMTNNIQLTQNDNMISATDNQEKIQIEKEQIAIIENLVDTTALIIDVIWKKFSLKLNTQVISLRLFIQEVLRRSRTSWATLETALLYLLRIKLKIAALQPDSMTINSTTTINEKGDPATCGRRMFLASLIIASKYIQDCNYSNSAWSKISGLPIQDINAIERRFLNLINYNLFIKDNIFKNWSYYLRSQICPISENEVMQKDAFSIDENQRAITQFVKYLHFELFDDKGHYLGLSENEMKNIIHSIPSNCMPSAEDLCI</sequence>
<dbReference type="SUPFAM" id="SSF47954">
    <property type="entry name" value="Cyclin-like"/>
    <property type="match status" value="1"/>
</dbReference>
<dbReference type="Gene3D" id="1.10.472.10">
    <property type="entry name" value="Cyclin-like"/>
    <property type="match status" value="1"/>
</dbReference>
<dbReference type="CDD" id="cd20557">
    <property type="entry name" value="CYCLIN_ScPCL1-like"/>
    <property type="match status" value="1"/>
</dbReference>
<organism evidence="1 2">
    <name type="scientific">Gigaspora margarita</name>
    <dbReference type="NCBI Taxonomy" id="4874"/>
    <lineage>
        <taxon>Eukaryota</taxon>
        <taxon>Fungi</taxon>
        <taxon>Fungi incertae sedis</taxon>
        <taxon>Mucoromycota</taxon>
        <taxon>Glomeromycotina</taxon>
        <taxon>Glomeromycetes</taxon>
        <taxon>Diversisporales</taxon>
        <taxon>Gigasporaceae</taxon>
        <taxon>Gigaspora</taxon>
    </lineage>
</organism>
<dbReference type="Proteomes" id="UP000789901">
    <property type="component" value="Unassembled WGS sequence"/>
</dbReference>
<reference evidence="1 2" key="1">
    <citation type="submission" date="2021-06" db="EMBL/GenBank/DDBJ databases">
        <authorList>
            <person name="Kallberg Y."/>
            <person name="Tangrot J."/>
            <person name="Rosling A."/>
        </authorList>
    </citation>
    <scope>NUCLEOTIDE SEQUENCE [LARGE SCALE GENOMIC DNA]</scope>
    <source>
        <strain evidence="1 2">120-4 pot B 10/14</strain>
    </source>
</reference>
<evidence type="ECO:0000313" key="1">
    <source>
        <dbReference type="EMBL" id="CAG8553131.1"/>
    </source>
</evidence>
<accession>A0ABN7UBT6</accession>
<dbReference type="Pfam" id="PF08613">
    <property type="entry name" value="Cyclin"/>
    <property type="match status" value="1"/>
</dbReference>
<protein>
    <submittedName>
        <fullName evidence="1">45802_t:CDS:1</fullName>
    </submittedName>
</protein>
<keyword evidence="2" id="KW-1185">Reference proteome</keyword>
<gene>
    <name evidence="1" type="ORF">GMARGA_LOCUS4651</name>
</gene>
<dbReference type="InterPro" id="IPR013922">
    <property type="entry name" value="Cyclin_PHO80-like"/>
</dbReference>
<dbReference type="PANTHER" id="PTHR15615">
    <property type="match status" value="1"/>
</dbReference>
<proteinExistence type="predicted"/>